<dbReference type="InterPro" id="IPR036388">
    <property type="entry name" value="WH-like_DNA-bd_sf"/>
</dbReference>
<dbReference type="Proteomes" id="UP001487296">
    <property type="component" value="Unassembled WGS sequence"/>
</dbReference>
<gene>
    <name evidence="1" type="ORF">AAAT34_05960</name>
</gene>
<dbReference type="RefSeq" id="WP_215759677.1">
    <property type="nucleotide sequence ID" value="NZ_JAHKBE010000017.1"/>
</dbReference>
<dbReference type="SUPFAM" id="SSF88659">
    <property type="entry name" value="Sigma3 and sigma4 domains of RNA polymerase sigma factors"/>
    <property type="match status" value="1"/>
</dbReference>
<comment type="caution">
    <text evidence="1">The sequence shown here is derived from an EMBL/GenBank/DDBJ whole genome shotgun (WGS) entry which is preliminary data.</text>
</comment>
<protein>
    <submittedName>
        <fullName evidence="1">RNA polymerase subunit sigma</fullName>
    </submittedName>
</protein>
<proteinExistence type="predicted"/>
<organism evidence="1 2">
    <name type="scientific">Hallella faecis</name>
    <dbReference type="NCBI Taxonomy" id="2841596"/>
    <lineage>
        <taxon>Bacteria</taxon>
        <taxon>Pseudomonadati</taxon>
        <taxon>Bacteroidota</taxon>
        <taxon>Bacteroidia</taxon>
        <taxon>Bacteroidales</taxon>
        <taxon>Prevotellaceae</taxon>
        <taxon>Hallella</taxon>
    </lineage>
</organism>
<keyword evidence="2" id="KW-1185">Reference proteome</keyword>
<dbReference type="EMBL" id="JBBNFP010000017">
    <property type="protein sequence ID" value="MEQ2486598.1"/>
    <property type="molecule type" value="Genomic_DNA"/>
</dbReference>
<dbReference type="Gene3D" id="1.10.10.10">
    <property type="entry name" value="Winged helix-like DNA-binding domain superfamily/Winged helix DNA-binding domain"/>
    <property type="match status" value="1"/>
</dbReference>
<evidence type="ECO:0000313" key="2">
    <source>
        <dbReference type="Proteomes" id="UP001487296"/>
    </source>
</evidence>
<dbReference type="InterPro" id="IPR013324">
    <property type="entry name" value="RNA_pol_sigma_r3/r4-like"/>
</dbReference>
<reference evidence="1 2" key="1">
    <citation type="submission" date="2024-04" db="EMBL/GenBank/DDBJ databases">
        <title>Human intestinal bacterial collection.</title>
        <authorList>
            <person name="Pauvert C."/>
            <person name="Hitch T.C.A."/>
            <person name="Clavel T."/>
        </authorList>
    </citation>
    <scope>NUCLEOTIDE SEQUENCE [LARGE SCALE GENOMIC DNA]</scope>
    <source>
        <strain evidence="1 2">CLA-AA-H145</strain>
    </source>
</reference>
<evidence type="ECO:0000313" key="1">
    <source>
        <dbReference type="EMBL" id="MEQ2486598.1"/>
    </source>
</evidence>
<accession>A0ABV1FQ99</accession>
<sequence length="109" mass="12864">MDKYAKQLNDYLELMSRSTLLVDDGDRRNMKVLLTMLGPIDEQIIEARYGLFGQERMPIDDIARRYRLAAENLVDIIEKDLRRLAITPEWQMLLRRFSPLVRSRLGLEP</sequence>
<name>A0ABV1FQ99_9BACT</name>